<evidence type="ECO:0000313" key="2">
    <source>
        <dbReference type="Proteomes" id="UP000837857"/>
    </source>
</evidence>
<reference evidence="1" key="1">
    <citation type="submission" date="2022-03" db="EMBL/GenBank/DDBJ databases">
        <authorList>
            <person name="Martin H S."/>
        </authorList>
    </citation>
    <scope>NUCLEOTIDE SEQUENCE</scope>
</reference>
<gene>
    <name evidence="1" type="ORF">IPOD504_LOCUS13333</name>
</gene>
<keyword evidence="2" id="KW-1185">Reference proteome</keyword>
<feature type="non-terminal residue" evidence="1">
    <location>
        <position position="1"/>
    </location>
</feature>
<dbReference type="EMBL" id="OW152816">
    <property type="protein sequence ID" value="CAH2066225.1"/>
    <property type="molecule type" value="Genomic_DNA"/>
</dbReference>
<sequence>MVVIRIGLAHITRWGADDLIGAQSFTRGDRHRALRAHGSRAHGDARDDKFPAVKSGRVFRDQTCERVAPDAQTKRGP</sequence>
<accession>A0ABN8ISW4</accession>
<dbReference type="Proteomes" id="UP000837857">
    <property type="component" value="Chromosome 4"/>
</dbReference>
<name>A0ABN8ISW4_9NEOP</name>
<organism evidence="1 2">
    <name type="scientific">Iphiclides podalirius</name>
    <name type="common">scarce swallowtail</name>
    <dbReference type="NCBI Taxonomy" id="110791"/>
    <lineage>
        <taxon>Eukaryota</taxon>
        <taxon>Metazoa</taxon>
        <taxon>Ecdysozoa</taxon>
        <taxon>Arthropoda</taxon>
        <taxon>Hexapoda</taxon>
        <taxon>Insecta</taxon>
        <taxon>Pterygota</taxon>
        <taxon>Neoptera</taxon>
        <taxon>Endopterygota</taxon>
        <taxon>Lepidoptera</taxon>
        <taxon>Glossata</taxon>
        <taxon>Ditrysia</taxon>
        <taxon>Papilionoidea</taxon>
        <taxon>Papilionidae</taxon>
        <taxon>Papilioninae</taxon>
        <taxon>Iphiclides</taxon>
    </lineage>
</organism>
<protein>
    <submittedName>
        <fullName evidence="1">Uncharacterized protein</fullName>
    </submittedName>
</protein>
<evidence type="ECO:0000313" key="1">
    <source>
        <dbReference type="EMBL" id="CAH2066225.1"/>
    </source>
</evidence>
<proteinExistence type="predicted"/>